<keyword evidence="4" id="KW-1185">Reference proteome</keyword>
<dbReference type="Proteomes" id="UP000050761">
    <property type="component" value="Unassembled WGS sequence"/>
</dbReference>
<evidence type="ECO:0000313" key="4">
    <source>
        <dbReference type="Proteomes" id="UP000050761"/>
    </source>
</evidence>
<evidence type="ECO:0000313" key="3">
    <source>
        <dbReference type="EMBL" id="VDO80007.1"/>
    </source>
</evidence>
<reference evidence="5" key="2">
    <citation type="submission" date="2019-09" db="UniProtKB">
        <authorList>
            <consortium name="WormBaseParasite"/>
        </authorList>
    </citation>
    <scope>IDENTIFICATION</scope>
</reference>
<gene>
    <name evidence="3" type="ORF">HPBE_LOCUS9291</name>
</gene>
<protein>
    <submittedName>
        <fullName evidence="5">Col_cuticle_N domain-containing protein</fullName>
    </submittedName>
</protein>
<accession>A0A183FP00</accession>
<evidence type="ECO:0000313" key="5">
    <source>
        <dbReference type="WBParaSite" id="HPBE_0000929001-mRNA-1"/>
    </source>
</evidence>
<feature type="signal peptide" evidence="2">
    <location>
        <begin position="1"/>
        <end position="20"/>
    </location>
</feature>
<evidence type="ECO:0000256" key="1">
    <source>
        <dbReference type="SAM" id="Phobius"/>
    </source>
</evidence>
<dbReference type="OrthoDB" id="5877378at2759"/>
<organism evidence="4 5">
    <name type="scientific">Heligmosomoides polygyrus</name>
    <name type="common">Parasitic roundworm</name>
    <dbReference type="NCBI Taxonomy" id="6339"/>
    <lineage>
        <taxon>Eukaryota</taxon>
        <taxon>Metazoa</taxon>
        <taxon>Ecdysozoa</taxon>
        <taxon>Nematoda</taxon>
        <taxon>Chromadorea</taxon>
        <taxon>Rhabditida</taxon>
        <taxon>Rhabditina</taxon>
        <taxon>Rhabditomorpha</taxon>
        <taxon>Strongyloidea</taxon>
        <taxon>Heligmosomidae</taxon>
        <taxon>Heligmosomoides</taxon>
    </lineage>
</organism>
<keyword evidence="1" id="KW-0472">Membrane</keyword>
<keyword evidence="1" id="KW-0812">Transmembrane</keyword>
<dbReference type="EMBL" id="UZAH01026393">
    <property type="protein sequence ID" value="VDO80007.1"/>
    <property type="molecule type" value="Genomic_DNA"/>
</dbReference>
<dbReference type="AlphaFoldDB" id="A0A183FP00"/>
<feature type="chain" id="PRO_5044551546" evidence="2">
    <location>
        <begin position="21"/>
        <end position="87"/>
    </location>
</feature>
<feature type="transmembrane region" description="Helical" evidence="1">
    <location>
        <begin position="52"/>
        <end position="76"/>
    </location>
</feature>
<name>A0A183FP00_HELPZ</name>
<reference evidence="3 4" key="1">
    <citation type="submission" date="2018-11" db="EMBL/GenBank/DDBJ databases">
        <authorList>
            <consortium name="Pathogen Informatics"/>
        </authorList>
    </citation>
    <scope>NUCLEOTIDE SEQUENCE [LARGE SCALE GENOMIC DNA]</scope>
</reference>
<keyword evidence="2" id="KW-0732">Signal</keyword>
<sequence>MTARFLFILLLNPVVELVLAKLSLVRATVTVPLIDAVSVMRDRQEVALSLRWLAFASSSIAVSTVILLAVMVPILIHQALRAQVSTS</sequence>
<dbReference type="WBParaSite" id="HPBE_0000929001-mRNA-1">
    <property type="protein sequence ID" value="HPBE_0000929001-mRNA-1"/>
    <property type="gene ID" value="HPBE_0000929001"/>
</dbReference>
<keyword evidence="1" id="KW-1133">Transmembrane helix</keyword>
<evidence type="ECO:0000256" key="2">
    <source>
        <dbReference type="SAM" id="SignalP"/>
    </source>
</evidence>
<accession>A0A3P7Z7S5</accession>
<proteinExistence type="predicted"/>